<keyword evidence="4" id="KW-1185">Reference proteome</keyword>
<reference evidence="4 5" key="1">
    <citation type="submission" date="2016-04" db="EMBL/GenBank/DDBJ databases">
        <title>Reclassification of Paraburkholderia panaciterrae (Farh et al. 2015) Dobritsa &amp; Samadpour 2016 as a later homotypic synonym of Paraburkholderia ginsengiterrae (Farh et al. 2015) Dobritsa &amp; Samadpour 2016.</title>
        <authorList>
            <person name="Dobritsa A.P."/>
            <person name="Kutumbaka K."/>
            <person name="Samadpour M."/>
        </authorList>
    </citation>
    <scope>NUCLEOTIDE SEQUENCE [LARGE SCALE GENOMIC DNA]</scope>
    <source>
        <strain evidence="2 5">DCY85</strain>
        <strain evidence="3 4">DCY85-1</strain>
    </source>
</reference>
<comment type="caution">
    <text evidence="2">The sequence shown here is derived from an EMBL/GenBank/DDBJ whole genome shotgun (WGS) entry which is preliminary data.</text>
</comment>
<dbReference type="SUPFAM" id="SSF47413">
    <property type="entry name" value="lambda repressor-like DNA-binding domains"/>
    <property type="match status" value="1"/>
</dbReference>
<accession>A0A1A9N0M9</accession>
<evidence type="ECO:0000259" key="1">
    <source>
        <dbReference type="PROSITE" id="PS50943"/>
    </source>
</evidence>
<dbReference type="Proteomes" id="UP000078116">
    <property type="component" value="Unassembled WGS sequence"/>
</dbReference>
<sequence length="144" mass="16528">MYHYTEIGLQNVWLANGYNTRKTPYGKAVSIEDAEGLHLAIGRAIARKSYLTGAEFRFLRKELDLSQHRLADLIGTSEQTVALWEKRGKIPKTADRMFRALYLETIDGNVKLKEMIELIADLDRKPEEKMIFEDTENGWLPKAA</sequence>
<dbReference type="InterPro" id="IPR001387">
    <property type="entry name" value="Cro/C1-type_HTH"/>
</dbReference>
<dbReference type="Pfam" id="PF01381">
    <property type="entry name" value="HTH_3"/>
    <property type="match status" value="1"/>
</dbReference>
<name>A0A1A9N0M9_9BURK</name>
<dbReference type="EMBL" id="LXKA01000343">
    <property type="protein sequence ID" value="OAJ55281.1"/>
    <property type="molecule type" value="Genomic_DNA"/>
</dbReference>
<dbReference type="RefSeq" id="WP_064270060.1">
    <property type="nucleotide sequence ID" value="NZ_LXJZ01000190.1"/>
</dbReference>
<dbReference type="Gene3D" id="1.10.260.40">
    <property type="entry name" value="lambda repressor-like DNA-binding domains"/>
    <property type="match status" value="1"/>
</dbReference>
<evidence type="ECO:0000313" key="3">
    <source>
        <dbReference type="EMBL" id="OAJ55624.1"/>
    </source>
</evidence>
<evidence type="ECO:0000313" key="4">
    <source>
        <dbReference type="Proteomes" id="UP000077961"/>
    </source>
</evidence>
<dbReference type="OrthoDB" id="7365244at2"/>
<organism evidence="2 5">
    <name type="scientific">Paraburkholderia ginsengiterrae</name>
    <dbReference type="NCBI Taxonomy" id="1462993"/>
    <lineage>
        <taxon>Bacteria</taxon>
        <taxon>Pseudomonadati</taxon>
        <taxon>Pseudomonadota</taxon>
        <taxon>Betaproteobacteria</taxon>
        <taxon>Burkholderiales</taxon>
        <taxon>Burkholderiaceae</taxon>
        <taxon>Paraburkholderia</taxon>
    </lineage>
</organism>
<dbReference type="InterPro" id="IPR010982">
    <property type="entry name" value="Lambda_DNA-bd_dom_sf"/>
</dbReference>
<evidence type="ECO:0000313" key="5">
    <source>
        <dbReference type="Proteomes" id="UP000078116"/>
    </source>
</evidence>
<dbReference type="AlphaFoldDB" id="A0A1A9N0M9"/>
<dbReference type="CDD" id="cd00093">
    <property type="entry name" value="HTH_XRE"/>
    <property type="match status" value="1"/>
</dbReference>
<evidence type="ECO:0000313" key="2">
    <source>
        <dbReference type="EMBL" id="OAJ55281.1"/>
    </source>
</evidence>
<dbReference type="EMBL" id="LXJZ01000190">
    <property type="protein sequence ID" value="OAJ55624.1"/>
    <property type="molecule type" value="Genomic_DNA"/>
</dbReference>
<dbReference type="STRING" id="1462993.A6V36_34315"/>
<proteinExistence type="predicted"/>
<gene>
    <name evidence="3" type="ORF">A6V36_34315</name>
    <name evidence="2" type="ORF">A6V37_33480</name>
</gene>
<dbReference type="GO" id="GO:0003677">
    <property type="term" value="F:DNA binding"/>
    <property type="evidence" value="ECO:0007669"/>
    <property type="project" value="InterPro"/>
</dbReference>
<feature type="domain" description="HTH cro/C1-type" evidence="1">
    <location>
        <begin position="56"/>
        <end position="86"/>
    </location>
</feature>
<dbReference type="Proteomes" id="UP000077961">
    <property type="component" value="Unassembled WGS sequence"/>
</dbReference>
<dbReference type="PROSITE" id="PS50943">
    <property type="entry name" value="HTH_CROC1"/>
    <property type="match status" value="1"/>
</dbReference>
<protein>
    <submittedName>
        <fullName evidence="2">Transcriptional regulator</fullName>
    </submittedName>
</protein>